<accession>A0A9W4XGH5</accession>
<dbReference type="AlphaFoldDB" id="A0A9W4XGH5"/>
<organism evidence="1 2">
    <name type="scientific">Periconia digitata</name>
    <dbReference type="NCBI Taxonomy" id="1303443"/>
    <lineage>
        <taxon>Eukaryota</taxon>
        <taxon>Fungi</taxon>
        <taxon>Dikarya</taxon>
        <taxon>Ascomycota</taxon>
        <taxon>Pezizomycotina</taxon>
        <taxon>Dothideomycetes</taxon>
        <taxon>Pleosporomycetidae</taxon>
        <taxon>Pleosporales</taxon>
        <taxon>Massarineae</taxon>
        <taxon>Periconiaceae</taxon>
        <taxon>Periconia</taxon>
    </lineage>
</organism>
<protein>
    <submittedName>
        <fullName evidence="1">Uncharacterized protein</fullName>
    </submittedName>
</protein>
<dbReference type="Proteomes" id="UP001152607">
    <property type="component" value="Unassembled WGS sequence"/>
</dbReference>
<keyword evidence="2" id="KW-1185">Reference proteome</keyword>
<comment type="caution">
    <text evidence="1">The sequence shown here is derived from an EMBL/GenBank/DDBJ whole genome shotgun (WGS) entry which is preliminary data.</text>
</comment>
<reference evidence="1" key="1">
    <citation type="submission" date="2023-01" db="EMBL/GenBank/DDBJ databases">
        <authorList>
            <person name="Van Ghelder C."/>
            <person name="Rancurel C."/>
        </authorList>
    </citation>
    <scope>NUCLEOTIDE SEQUENCE</scope>
    <source>
        <strain evidence="1">CNCM I-4278</strain>
    </source>
</reference>
<name>A0A9W4XGH5_9PLEO</name>
<evidence type="ECO:0000313" key="2">
    <source>
        <dbReference type="Proteomes" id="UP001152607"/>
    </source>
</evidence>
<sequence>MQSSNLECDARLSIYIRGPEHKRTCVTHKSSKLRIFPNKTTAYITPLPPSP</sequence>
<evidence type="ECO:0000313" key="1">
    <source>
        <dbReference type="EMBL" id="CAI6329012.1"/>
    </source>
</evidence>
<gene>
    <name evidence="1" type="ORF">PDIGIT_LOCUS4059</name>
</gene>
<proteinExistence type="predicted"/>
<dbReference type="EMBL" id="CAOQHR010000002">
    <property type="protein sequence ID" value="CAI6329012.1"/>
    <property type="molecule type" value="Genomic_DNA"/>
</dbReference>